<dbReference type="AlphaFoldDB" id="A0A2I2F1R0"/>
<accession>A0A2I2F1R0</accession>
<dbReference type="EMBL" id="KZ559177">
    <property type="protein sequence ID" value="PLB34561.1"/>
    <property type="molecule type" value="Genomic_DNA"/>
</dbReference>
<feature type="non-terminal residue" evidence="2">
    <location>
        <position position="1"/>
    </location>
</feature>
<evidence type="ECO:0000313" key="3">
    <source>
        <dbReference type="Proteomes" id="UP000234585"/>
    </source>
</evidence>
<reference evidence="2 3" key="1">
    <citation type="submission" date="2017-12" db="EMBL/GenBank/DDBJ databases">
        <authorList>
            <consortium name="DOE Joint Genome Institute"/>
            <person name="Haridas S."/>
            <person name="Kjaerbolling I."/>
            <person name="Vesth T.C."/>
            <person name="Frisvad J.C."/>
            <person name="Nybo J.L."/>
            <person name="Theobald S."/>
            <person name="Kuo A."/>
            <person name="Bowyer P."/>
            <person name="Matsuda Y."/>
            <person name="Mondo S."/>
            <person name="Lyhne E.K."/>
            <person name="Kogle M.E."/>
            <person name="Clum A."/>
            <person name="Lipzen A."/>
            <person name="Salamov A."/>
            <person name="Ngan C.Y."/>
            <person name="Daum C."/>
            <person name="Chiniquy J."/>
            <person name="Barry K."/>
            <person name="LaButti K."/>
            <person name="Simmons B.A."/>
            <person name="Magnuson J.K."/>
            <person name="Mortensen U.H."/>
            <person name="Larsen T.O."/>
            <person name="Grigoriev I.V."/>
            <person name="Baker S.E."/>
            <person name="Andersen M.R."/>
            <person name="Nordberg H.P."/>
            <person name="Cantor M.N."/>
            <person name="Hua S.X."/>
        </authorList>
    </citation>
    <scope>NUCLEOTIDE SEQUENCE [LARGE SCALE GENOMIC DNA]</scope>
    <source>
        <strain evidence="2 3">CBS 102.13</strain>
    </source>
</reference>
<dbReference type="RefSeq" id="XP_024668573.1">
    <property type="nucleotide sequence ID" value="XM_024814093.1"/>
</dbReference>
<name>A0A2I2F1R0_ASPCN</name>
<organism evidence="2 3">
    <name type="scientific">Aspergillus candidus</name>
    <dbReference type="NCBI Taxonomy" id="41067"/>
    <lineage>
        <taxon>Eukaryota</taxon>
        <taxon>Fungi</taxon>
        <taxon>Dikarya</taxon>
        <taxon>Ascomycota</taxon>
        <taxon>Pezizomycotina</taxon>
        <taxon>Eurotiomycetes</taxon>
        <taxon>Eurotiomycetidae</taxon>
        <taxon>Eurotiales</taxon>
        <taxon>Aspergillaceae</taxon>
        <taxon>Aspergillus</taxon>
        <taxon>Aspergillus subgen. Circumdati</taxon>
    </lineage>
</organism>
<protein>
    <submittedName>
        <fullName evidence="2">Uncharacterized protein</fullName>
    </submittedName>
</protein>
<gene>
    <name evidence="2" type="ORF">BDW47DRAFT_112110</name>
</gene>
<dbReference type="Proteomes" id="UP000234585">
    <property type="component" value="Unassembled WGS sequence"/>
</dbReference>
<dbReference type="GeneID" id="36521253"/>
<feature type="region of interest" description="Disordered" evidence="1">
    <location>
        <begin position="1"/>
        <end position="60"/>
    </location>
</feature>
<proteinExistence type="predicted"/>
<sequence length="103" mass="10993">HPPTTHSYPSIQHPPPTSFPQVVYPDPHSPTVPPAQDCPAGQHPTSLPTSSHVSSSPQQVEGRLMDVQGEVLGGQVNARAKSWRIWWRAFCGVGVGVVGALRG</sequence>
<keyword evidence="3" id="KW-1185">Reference proteome</keyword>
<evidence type="ECO:0000256" key="1">
    <source>
        <dbReference type="SAM" id="MobiDB-lite"/>
    </source>
</evidence>
<feature type="compositionally biased region" description="Polar residues" evidence="1">
    <location>
        <begin position="1"/>
        <end position="10"/>
    </location>
</feature>
<feature type="compositionally biased region" description="Low complexity" evidence="1">
    <location>
        <begin position="43"/>
        <end position="60"/>
    </location>
</feature>
<evidence type="ECO:0000313" key="2">
    <source>
        <dbReference type="EMBL" id="PLB34561.1"/>
    </source>
</evidence>